<evidence type="ECO:0000313" key="6">
    <source>
        <dbReference type="Proteomes" id="UP000500938"/>
    </source>
</evidence>
<dbReference type="PROSITE" id="PS00622">
    <property type="entry name" value="HTH_LUXR_1"/>
    <property type="match status" value="1"/>
</dbReference>
<protein>
    <recommendedName>
        <fullName evidence="4">HTH luxR-type domain-containing protein</fullName>
    </recommendedName>
</protein>
<dbReference type="Proteomes" id="UP000500938">
    <property type="component" value="Chromosome"/>
</dbReference>
<organism evidence="5 6">
    <name type="scientific">Gemmatimonas groenlandica</name>
    <dbReference type="NCBI Taxonomy" id="2732249"/>
    <lineage>
        <taxon>Bacteria</taxon>
        <taxon>Pseudomonadati</taxon>
        <taxon>Gemmatimonadota</taxon>
        <taxon>Gemmatimonadia</taxon>
        <taxon>Gemmatimonadales</taxon>
        <taxon>Gemmatimonadaceae</taxon>
        <taxon>Gemmatimonas</taxon>
    </lineage>
</organism>
<evidence type="ECO:0000259" key="4">
    <source>
        <dbReference type="PROSITE" id="PS50043"/>
    </source>
</evidence>
<dbReference type="SMART" id="SM00421">
    <property type="entry name" value="HTH_LUXR"/>
    <property type="match status" value="1"/>
</dbReference>
<dbReference type="PANTHER" id="PTHR44688">
    <property type="entry name" value="DNA-BINDING TRANSCRIPTIONAL ACTIVATOR DEVR_DOSR"/>
    <property type="match status" value="1"/>
</dbReference>
<dbReference type="SUPFAM" id="SSF46894">
    <property type="entry name" value="C-terminal effector domain of the bipartite response regulators"/>
    <property type="match status" value="1"/>
</dbReference>
<dbReference type="KEGG" id="ggr:HKW67_17920"/>
<keyword evidence="1" id="KW-0805">Transcription regulation</keyword>
<keyword evidence="6" id="KW-1185">Reference proteome</keyword>
<evidence type="ECO:0000256" key="3">
    <source>
        <dbReference type="ARBA" id="ARBA00023163"/>
    </source>
</evidence>
<gene>
    <name evidence="5" type="ORF">HKW67_17920</name>
</gene>
<keyword evidence="3" id="KW-0804">Transcription</keyword>
<name>A0A6M4IT20_9BACT</name>
<dbReference type="GO" id="GO:0006355">
    <property type="term" value="P:regulation of DNA-templated transcription"/>
    <property type="evidence" value="ECO:0007669"/>
    <property type="project" value="InterPro"/>
</dbReference>
<dbReference type="CDD" id="cd06170">
    <property type="entry name" value="LuxR_C_like"/>
    <property type="match status" value="1"/>
</dbReference>
<evidence type="ECO:0000256" key="2">
    <source>
        <dbReference type="ARBA" id="ARBA00023125"/>
    </source>
</evidence>
<dbReference type="Gene3D" id="1.10.10.10">
    <property type="entry name" value="Winged helix-like DNA-binding domain superfamily/Winged helix DNA-binding domain"/>
    <property type="match status" value="1"/>
</dbReference>
<dbReference type="Pfam" id="PF00196">
    <property type="entry name" value="GerE"/>
    <property type="match status" value="1"/>
</dbReference>
<keyword evidence="2" id="KW-0238">DNA-binding</keyword>
<dbReference type="PRINTS" id="PR00038">
    <property type="entry name" value="HTHLUXR"/>
</dbReference>
<accession>A0A6M4IT20</accession>
<reference evidence="5 6" key="1">
    <citation type="submission" date="2020-05" db="EMBL/GenBank/DDBJ databases">
        <title>Complete genome sequence of Gemmatimonas greenlandica TET16.</title>
        <authorList>
            <person name="Zeng Y."/>
        </authorList>
    </citation>
    <scope>NUCLEOTIDE SEQUENCE [LARGE SCALE GENOMIC DNA]</scope>
    <source>
        <strain evidence="5 6">TET16</strain>
    </source>
</reference>
<dbReference type="EMBL" id="CP053085">
    <property type="protein sequence ID" value="QJR37258.1"/>
    <property type="molecule type" value="Genomic_DNA"/>
</dbReference>
<sequence>MLARTALQPELESLRKADEIYAGVRLLSERRFQSDTIPDMDGFAREAELLMRGVNSADVVLGIFDHSRYNPVLEVGDRHFWGPLPDVSQSERMRLLFSLLDADFSAFPADSVKWFSRTLGSLTFDERQNIEIFHCGIAYTRTDGRPIRLFSKSVPIHYTVDRQFTFSFNYAQNVHHLLKPGFRDYWIRLAYGAGGDMVQSMHSAEAKDAGPRDLLSSREKQILVEIAAGMETKDIADKLRISVNTVGNHRSNMVQRLGARDTTALVQLAKMAGLI</sequence>
<dbReference type="InterPro" id="IPR000792">
    <property type="entry name" value="Tscrpt_reg_LuxR_C"/>
</dbReference>
<evidence type="ECO:0000256" key="1">
    <source>
        <dbReference type="ARBA" id="ARBA00023015"/>
    </source>
</evidence>
<evidence type="ECO:0000313" key="5">
    <source>
        <dbReference type="EMBL" id="QJR37258.1"/>
    </source>
</evidence>
<dbReference type="AlphaFoldDB" id="A0A6M4IT20"/>
<dbReference type="RefSeq" id="WP_171226692.1">
    <property type="nucleotide sequence ID" value="NZ_CP053085.1"/>
</dbReference>
<feature type="domain" description="HTH luxR-type" evidence="4">
    <location>
        <begin position="208"/>
        <end position="273"/>
    </location>
</feature>
<dbReference type="PROSITE" id="PS50043">
    <property type="entry name" value="HTH_LUXR_2"/>
    <property type="match status" value="1"/>
</dbReference>
<dbReference type="InterPro" id="IPR016032">
    <property type="entry name" value="Sig_transdc_resp-reg_C-effctor"/>
</dbReference>
<dbReference type="GO" id="GO:0003677">
    <property type="term" value="F:DNA binding"/>
    <property type="evidence" value="ECO:0007669"/>
    <property type="project" value="UniProtKB-KW"/>
</dbReference>
<dbReference type="PANTHER" id="PTHR44688:SF16">
    <property type="entry name" value="DNA-BINDING TRANSCRIPTIONAL ACTIVATOR DEVR_DOSR"/>
    <property type="match status" value="1"/>
</dbReference>
<proteinExistence type="predicted"/>
<dbReference type="InterPro" id="IPR036388">
    <property type="entry name" value="WH-like_DNA-bd_sf"/>
</dbReference>